<keyword evidence="3 7" id="KW-0694">RNA-binding</keyword>
<dbReference type="Gene3D" id="3.30.160.810">
    <property type="match status" value="1"/>
</dbReference>
<dbReference type="GO" id="GO:0003735">
    <property type="term" value="F:structural constituent of ribosome"/>
    <property type="evidence" value="ECO:0007669"/>
    <property type="project" value="UniProtKB-UniRule"/>
</dbReference>
<evidence type="ECO:0000256" key="7">
    <source>
        <dbReference type="HAMAP-Rule" id="MF_01325"/>
    </source>
</evidence>
<dbReference type="GO" id="GO:0006412">
    <property type="term" value="P:translation"/>
    <property type="evidence" value="ECO:0007669"/>
    <property type="project" value="UniProtKB-UniRule"/>
</dbReference>
<name>A0A1F5S2U9_9BACT</name>
<keyword evidence="4 7" id="KW-0689">Ribosomal protein</keyword>
<evidence type="ECO:0000313" key="8">
    <source>
        <dbReference type="EMBL" id="OGF21014.1"/>
    </source>
</evidence>
<accession>A0A1F5S2U9</accession>
<dbReference type="NCBIfam" id="TIGR03625">
    <property type="entry name" value="L3_bact"/>
    <property type="match status" value="1"/>
</dbReference>
<evidence type="ECO:0000256" key="5">
    <source>
        <dbReference type="ARBA" id="ARBA00023274"/>
    </source>
</evidence>
<comment type="similarity">
    <text evidence="1 7">Belongs to the universal ribosomal protein uL3 family.</text>
</comment>
<dbReference type="Proteomes" id="UP000177407">
    <property type="component" value="Unassembled WGS sequence"/>
</dbReference>
<evidence type="ECO:0000256" key="3">
    <source>
        <dbReference type="ARBA" id="ARBA00022884"/>
    </source>
</evidence>
<proteinExistence type="inferred from homology"/>
<comment type="function">
    <text evidence="7">One of the primary rRNA binding proteins, it binds directly near the 3'-end of the 23S rRNA, where it nucleates assembly of the 50S subunit.</text>
</comment>
<evidence type="ECO:0000256" key="1">
    <source>
        <dbReference type="ARBA" id="ARBA00006540"/>
    </source>
</evidence>
<dbReference type="InterPro" id="IPR000597">
    <property type="entry name" value="Ribosomal_uL3"/>
</dbReference>
<dbReference type="Pfam" id="PF00297">
    <property type="entry name" value="Ribosomal_L3"/>
    <property type="match status" value="1"/>
</dbReference>
<protein>
    <recommendedName>
        <fullName evidence="6 7">Large ribosomal subunit protein uL3</fullName>
    </recommendedName>
</protein>
<dbReference type="InterPro" id="IPR019927">
    <property type="entry name" value="Ribosomal_uL3_bac/org-type"/>
</dbReference>
<sequence length="201" mass="21865">MKFILGKKIEMSQRFDEEGSVTPVTLLEAGPCKVTQVKTKEKDGYEAVQIGFGLKKKNNKPLAGHLKDLENFRDLVEFKVDKIAEYARGQEISLANFVKGDKVVITAVSKGKGFAGVVKRHHFHGHPKTHGHKDQLRMPGSIGAGGVQRVFKGVRMGGRMGGEQITIKNLKVVEVDSQNNIIALKGAVPGARGALVLIISK</sequence>
<evidence type="ECO:0000256" key="2">
    <source>
        <dbReference type="ARBA" id="ARBA00022730"/>
    </source>
</evidence>
<dbReference type="InterPro" id="IPR009000">
    <property type="entry name" value="Transl_B-barrel_sf"/>
</dbReference>
<dbReference type="FunFam" id="3.30.160.810:FF:000001">
    <property type="entry name" value="50S ribosomal protein L3"/>
    <property type="match status" value="1"/>
</dbReference>
<dbReference type="EMBL" id="MFGA01000017">
    <property type="protein sequence ID" value="OGF21014.1"/>
    <property type="molecule type" value="Genomic_DNA"/>
</dbReference>
<gene>
    <name evidence="7" type="primary">rplC</name>
    <name evidence="8" type="ORF">A2257_01885</name>
</gene>
<dbReference type="HAMAP" id="MF_01325_B">
    <property type="entry name" value="Ribosomal_uL3_B"/>
    <property type="match status" value="1"/>
</dbReference>
<evidence type="ECO:0000256" key="6">
    <source>
        <dbReference type="ARBA" id="ARBA00035243"/>
    </source>
</evidence>
<dbReference type="Gene3D" id="2.40.30.10">
    <property type="entry name" value="Translation factors"/>
    <property type="match status" value="1"/>
</dbReference>
<comment type="subunit">
    <text evidence="7">Part of the 50S ribosomal subunit. Forms a cluster with proteins L14 and L19.</text>
</comment>
<comment type="caution">
    <text evidence="8">The sequence shown here is derived from an EMBL/GenBank/DDBJ whole genome shotgun (WGS) entry which is preliminary data.</text>
</comment>
<reference evidence="8 9" key="1">
    <citation type="journal article" date="2016" name="Nat. Commun.">
        <title>Thousands of microbial genomes shed light on interconnected biogeochemical processes in an aquifer system.</title>
        <authorList>
            <person name="Anantharaman K."/>
            <person name="Brown C.T."/>
            <person name="Hug L.A."/>
            <person name="Sharon I."/>
            <person name="Castelle C.J."/>
            <person name="Probst A.J."/>
            <person name="Thomas B.C."/>
            <person name="Singh A."/>
            <person name="Wilkins M.J."/>
            <person name="Karaoz U."/>
            <person name="Brodie E.L."/>
            <person name="Williams K.H."/>
            <person name="Hubbard S.S."/>
            <person name="Banfield J.F."/>
        </authorList>
    </citation>
    <scope>NUCLEOTIDE SEQUENCE [LARGE SCALE GENOMIC DNA]</scope>
</reference>
<dbReference type="PANTHER" id="PTHR11229">
    <property type="entry name" value="50S RIBOSOMAL PROTEIN L3"/>
    <property type="match status" value="1"/>
</dbReference>
<dbReference type="GO" id="GO:0019843">
    <property type="term" value="F:rRNA binding"/>
    <property type="evidence" value="ECO:0007669"/>
    <property type="project" value="UniProtKB-UniRule"/>
</dbReference>
<dbReference type="FunFam" id="2.40.30.10:FF:000004">
    <property type="entry name" value="50S ribosomal protein L3"/>
    <property type="match status" value="1"/>
</dbReference>
<dbReference type="GO" id="GO:0022625">
    <property type="term" value="C:cytosolic large ribosomal subunit"/>
    <property type="evidence" value="ECO:0007669"/>
    <property type="project" value="TreeGrafter"/>
</dbReference>
<dbReference type="SUPFAM" id="SSF50447">
    <property type="entry name" value="Translation proteins"/>
    <property type="match status" value="1"/>
</dbReference>
<dbReference type="PANTHER" id="PTHR11229:SF16">
    <property type="entry name" value="LARGE RIBOSOMAL SUBUNIT PROTEIN UL3C"/>
    <property type="match status" value="1"/>
</dbReference>
<dbReference type="AlphaFoldDB" id="A0A1F5S2U9"/>
<evidence type="ECO:0000313" key="9">
    <source>
        <dbReference type="Proteomes" id="UP000177407"/>
    </source>
</evidence>
<keyword evidence="2 7" id="KW-0699">rRNA-binding</keyword>
<keyword evidence="5 7" id="KW-0687">Ribonucleoprotein</keyword>
<evidence type="ECO:0000256" key="4">
    <source>
        <dbReference type="ARBA" id="ARBA00022980"/>
    </source>
</evidence>
<organism evidence="8 9">
    <name type="scientific">Candidatus Falkowbacteria bacterium RIFOXYA2_FULL_38_12</name>
    <dbReference type="NCBI Taxonomy" id="1797993"/>
    <lineage>
        <taxon>Bacteria</taxon>
        <taxon>Candidatus Falkowiibacteriota</taxon>
    </lineage>
</organism>